<dbReference type="EMBL" id="HBUF01136618">
    <property type="protein sequence ID" value="CAG6645363.1"/>
    <property type="molecule type" value="Transcribed_RNA"/>
</dbReference>
<evidence type="ECO:0000313" key="1">
    <source>
        <dbReference type="EMBL" id="CAG6659643.1"/>
    </source>
</evidence>
<dbReference type="EMBL" id="HBUF01136619">
    <property type="protein sequence ID" value="CAG6645365.1"/>
    <property type="molecule type" value="Transcribed_RNA"/>
</dbReference>
<name>A0A8D8WI16_9HEMI</name>
<proteinExistence type="predicted"/>
<protein>
    <submittedName>
        <fullName evidence="1">Uncharacterized protein</fullName>
    </submittedName>
</protein>
<organism evidence="1">
    <name type="scientific">Cacopsylla melanoneura</name>
    <dbReference type="NCBI Taxonomy" id="428564"/>
    <lineage>
        <taxon>Eukaryota</taxon>
        <taxon>Metazoa</taxon>
        <taxon>Ecdysozoa</taxon>
        <taxon>Arthropoda</taxon>
        <taxon>Hexapoda</taxon>
        <taxon>Insecta</taxon>
        <taxon>Pterygota</taxon>
        <taxon>Neoptera</taxon>
        <taxon>Paraneoptera</taxon>
        <taxon>Hemiptera</taxon>
        <taxon>Sternorrhyncha</taxon>
        <taxon>Psylloidea</taxon>
        <taxon>Psyllidae</taxon>
        <taxon>Psyllinae</taxon>
        <taxon>Cacopsylla</taxon>
    </lineage>
</organism>
<sequence>MESHQSSKDIPLQLRGKISLNHLHTTEHKLCIRPTKSIIRYFTLPLHLPRLTSINNENSSFSRSSTRSSFYTGWYTRPPSIHIQGRSTTRTVRTPCILIR</sequence>
<dbReference type="EMBL" id="HBUF01194764">
    <property type="protein sequence ID" value="CAG6659644.1"/>
    <property type="molecule type" value="Transcribed_RNA"/>
</dbReference>
<dbReference type="EMBL" id="HBUF01194761">
    <property type="protein sequence ID" value="CAG6659643.1"/>
    <property type="molecule type" value="Transcribed_RNA"/>
</dbReference>
<accession>A0A8D8WI16</accession>
<dbReference type="AlphaFoldDB" id="A0A8D8WI16"/>
<reference evidence="1" key="1">
    <citation type="submission" date="2021-05" db="EMBL/GenBank/DDBJ databases">
        <authorList>
            <person name="Alioto T."/>
            <person name="Alioto T."/>
            <person name="Gomez Garrido J."/>
        </authorList>
    </citation>
    <scope>NUCLEOTIDE SEQUENCE</scope>
</reference>